<reference evidence="13" key="2">
    <citation type="journal article" date="2017" name="Sci. Rep.">
        <title>Determination of the Genome and Primary Transcriptome of Syngas Fermenting Eubacterium limosum ATCC 8486.</title>
        <authorList>
            <person name="Song Y."/>
            <person name="Shin J."/>
            <person name="Jeong Y."/>
            <person name="Jin S."/>
            <person name="Lee J.K."/>
            <person name="Kim D.R."/>
            <person name="Kim S.C."/>
            <person name="Cho S."/>
            <person name="Cho B.K."/>
        </authorList>
    </citation>
    <scope>NUCLEOTIDE SEQUENCE [LARGE SCALE GENOMIC DNA]</scope>
    <source>
        <strain evidence="13">ATCC 8486</strain>
    </source>
</reference>
<dbReference type="AlphaFoldDB" id="A0A0U3FEV5"/>
<sequence>MKTFLIVLLVIASFALIISILLSPAKVAGMGGAIEGGAETLFGRKKARGLEAILEKITIGSAIVFMLSAFIYSLLA</sequence>
<dbReference type="GO" id="GO:0043952">
    <property type="term" value="P:protein transport by the Sec complex"/>
    <property type="evidence" value="ECO:0007669"/>
    <property type="project" value="TreeGrafter"/>
</dbReference>
<dbReference type="Proteomes" id="UP001215087">
    <property type="component" value="Unassembled WGS sequence"/>
</dbReference>
<dbReference type="NCBIfam" id="TIGR00810">
    <property type="entry name" value="secG"/>
    <property type="match status" value="1"/>
</dbReference>
<comment type="caution">
    <text evidence="10">Lacks conserved residue(s) required for the propagation of feature annotation.</text>
</comment>
<accession>A0A0U3FEV5</accession>
<dbReference type="RefSeq" id="WP_013379001.1">
    <property type="nucleotide sequence ID" value="NZ_CP019962.1"/>
</dbReference>
<evidence type="ECO:0000313" key="11">
    <source>
        <dbReference type="EMBL" id="ARD64125.1"/>
    </source>
</evidence>
<dbReference type="GO" id="GO:0005886">
    <property type="term" value="C:plasma membrane"/>
    <property type="evidence" value="ECO:0007669"/>
    <property type="project" value="UniProtKB-SubCell"/>
</dbReference>
<protein>
    <recommendedName>
        <fullName evidence="10">Protein-export membrane protein SecG</fullName>
    </recommendedName>
</protein>
<reference evidence="11" key="3">
    <citation type="submission" date="2017-02" db="EMBL/GenBank/DDBJ databases">
        <title>Integrative analysis reveals regulation of autotrophic growth of syngas fermenting bacteria at the translational level.</title>
        <authorList>
            <person name="Song Y."/>
            <person name="Shin J."/>
            <person name="Jeong Y."/>
            <person name="Jin S."/>
            <person name="Kim D.R."/>
            <person name="Kim S.C."/>
            <person name="Cho S."/>
            <person name="Cho B.-K."/>
        </authorList>
    </citation>
    <scope>NUCLEOTIDE SEQUENCE</scope>
    <source>
        <strain evidence="11">ATCC 8486</strain>
    </source>
</reference>
<dbReference type="GO" id="GO:0015450">
    <property type="term" value="F:protein-transporting ATPase activity"/>
    <property type="evidence" value="ECO:0007669"/>
    <property type="project" value="UniProtKB-UniRule"/>
</dbReference>
<dbReference type="GeneID" id="68362057"/>
<dbReference type="GO" id="GO:0009306">
    <property type="term" value="P:protein secretion"/>
    <property type="evidence" value="ECO:0007669"/>
    <property type="project" value="UniProtKB-UniRule"/>
</dbReference>
<evidence type="ECO:0000256" key="4">
    <source>
        <dbReference type="ARBA" id="ARBA00022475"/>
    </source>
</evidence>
<dbReference type="EMBL" id="CP019962">
    <property type="protein sequence ID" value="ARD64125.1"/>
    <property type="molecule type" value="Genomic_DNA"/>
</dbReference>
<dbReference type="Proteomes" id="UP000192391">
    <property type="component" value="Chromosome"/>
</dbReference>
<keyword evidence="5 10" id="KW-0812">Transmembrane</keyword>
<comment type="function">
    <text evidence="10">Involved in protein export. Participates in an early event of protein translocation.</text>
</comment>
<evidence type="ECO:0000313" key="12">
    <source>
        <dbReference type="EMBL" id="MDE1471463.1"/>
    </source>
</evidence>
<evidence type="ECO:0000256" key="2">
    <source>
        <dbReference type="ARBA" id="ARBA00008445"/>
    </source>
</evidence>
<keyword evidence="9 10" id="KW-0472">Membrane</keyword>
<evidence type="ECO:0000313" key="13">
    <source>
        <dbReference type="Proteomes" id="UP000192391"/>
    </source>
</evidence>
<dbReference type="OrthoDB" id="1708246at2"/>
<dbReference type="Pfam" id="PF03840">
    <property type="entry name" value="SecG"/>
    <property type="match status" value="1"/>
</dbReference>
<dbReference type="GO" id="GO:0065002">
    <property type="term" value="P:intracellular protein transmembrane transport"/>
    <property type="evidence" value="ECO:0007669"/>
    <property type="project" value="TreeGrafter"/>
</dbReference>
<keyword evidence="6 10" id="KW-0653">Protein transport</keyword>
<keyword evidence="7 10" id="KW-1133">Transmembrane helix</keyword>
<comment type="similarity">
    <text evidence="2 10">Belongs to the SecG family.</text>
</comment>
<evidence type="ECO:0000256" key="6">
    <source>
        <dbReference type="ARBA" id="ARBA00022927"/>
    </source>
</evidence>
<reference evidence="11" key="1">
    <citation type="journal article" date="2015" name="Genome Announc.">
        <title>Draft Genome Sequence of Chemolithoautotrophic Acetogenic Butanol-Producing Eubacterium limosum ATCC 8486.</title>
        <authorList>
            <person name="Song Y."/>
            <person name="Cho B.K."/>
        </authorList>
    </citation>
    <scope>NUCLEOTIDE SEQUENCE</scope>
    <source>
        <strain evidence="11">ATCC 8486</strain>
    </source>
</reference>
<keyword evidence="8 10" id="KW-0811">Translocation</keyword>
<keyword evidence="3 10" id="KW-0813">Transport</keyword>
<dbReference type="PANTHER" id="PTHR34182">
    <property type="entry name" value="PROTEIN-EXPORT MEMBRANE PROTEIN SECG"/>
    <property type="match status" value="1"/>
</dbReference>
<comment type="subcellular location">
    <subcellularLocation>
        <location evidence="1 10">Cell membrane</location>
        <topology evidence="1 10">Multi-pass membrane protein</topology>
    </subcellularLocation>
</comment>
<evidence type="ECO:0000256" key="7">
    <source>
        <dbReference type="ARBA" id="ARBA00022989"/>
    </source>
</evidence>
<gene>
    <name evidence="12" type="primary">secG</name>
    <name evidence="11" type="ORF">B2M23_00525</name>
    <name evidence="12" type="ORF">PTZ04_14480</name>
</gene>
<evidence type="ECO:0000256" key="1">
    <source>
        <dbReference type="ARBA" id="ARBA00004651"/>
    </source>
</evidence>
<name>A0A0U3FEV5_EUBLI</name>
<evidence type="ECO:0000256" key="9">
    <source>
        <dbReference type="ARBA" id="ARBA00023136"/>
    </source>
</evidence>
<keyword evidence="4 10" id="KW-1003">Cell membrane</keyword>
<proteinExistence type="inferred from homology"/>
<evidence type="ECO:0000313" key="14">
    <source>
        <dbReference type="Proteomes" id="UP001215087"/>
    </source>
</evidence>
<keyword evidence="14" id="KW-1185">Reference proteome</keyword>
<reference evidence="12 14" key="4">
    <citation type="submission" date="2023-02" db="EMBL/GenBank/DDBJ databases">
        <title>Comparative genome analysis of Eubacterium limosum species.</title>
        <authorList>
            <person name="Bak J.E."/>
        </authorList>
    </citation>
    <scope>NUCLEOTIDE SEQUENCE [LARGE SCALE GENOMIC DNA]</scope>
    <source>
        <strain evidence="12 14">KGMB01548</strain>
    </source>
</reference>
<feature type="transmembrane region" description="Helical" evidence="10">
    <location>
        <begin position="53"/>
        <end position="75"/>
    </location>
</feature>
<dbReference type="EMBL" id="JAQSVD010000008">
    <property type="protein sequence ID" value="MDE1471463.1"/>
    <property type="molecule type" value="Genomic_DNA"/>
</dbReference>
<dbReference type="KEGG" id="elim:B2M23_00525"/>
<evidence type="ECO:0000256" key="3">
    <source>
        <dbReference type="ARBA" id="ARBA00022448"/>
    </source>
</evidence>
<organism evidence="11 13">
    <name type="scientific">Eubacterium limosum</name>
    <dbReference type="NCBI Taxonomy" id="1736"/>
    <lineage>
        <taxon>Bacteria</taxon>
        <taxon>Bacillati</taxon>
        <taxon>Bacillota</taxon>
        <taxon>Clostridia</taxon>
        <taxon>Eubacteriales</taxon>
        <taxon>Eubacteriaceae</taxon>
        <taxon>Eubacterium</taxon>
    </lineage>
</organism>
<evidence type="ECO:0000256" key="8">
    <source>
        <dbReference type="ARBA" id="ARBA00023010"/>
    </source>
</evidence>
<dbReference type="PANTHER" id="PTHR34182:SF1">
    <property type="entry name" value="PROTEIN-EXPORT MEMBRANE PROTEIN SECG"/>
    <property type="match status" value="1"/>
</dbReference>
<evidence type="ECO:0000256" key="5">
    <source>
        <dbReference type="ARBA" id="ARBA00022692"/>
    </source>
</evidence>
<dbReference type="InterPro" id="IPR004692">
    <property type="entry name" value="SecG"/>
</dbReference>
<evidence type="ECO:0000256" key="10">
    <source>
        <dbReference type="RuleBase" id="RU365087"/>
    </source>
</evidence>